<evidence type="ECO:0000256" key="4">
    <source>
        <dbReference type="PROSITE-ProRule" id="PRU01161"/>
    </source>
</evidence>
<dbReference type="InterPro" id="IPR016035">
    <property type="entry name" value="Acyl_Trfase/lysoPLipase"/>
</dbReference>
<dbReference type="Proteomes" id="UP000067461">
    <property type="component" value="Chromosome"/>
</dbReference>
<keyword evidence="3 4" id="KW-0443">Lipid metabolism</keyword>
<evidence type="ECO:0000313" key="6">
    <source>
        <dbReference type="EMBL" id="BAO80909.1"/>
    </source>
</evidence>
<dbReference type="InterPro" id="IPR050301">
    <property type="entry name" value="NTE"/>
</dbReference>
<protein>
    <submittedName>
        <fullName evidence="6">Predicted esterase of the alpha-beta hydrolase superfamily</fullName>
    </submittedName>
</protein>
<dbReference type="Gene3D" id="3.40.1090.10">
    <property type="entry name" value="Cytosolic phospholipase A2 catalytic domain"/>
    <property type="match status" value="1"/>
</dbReference>
<dbReference type="KEGG" id="cbaa:SRAA_1055"/>
<evidence type="ECO:0000256" key="2">
    <source>
        <dbReference type="ARBA" id="ARBA00022963"/>
    </source>
</evidence>
<dbReference type="SUPFAM" id="SSF52151">
    <property type="entry name" value="FabD/lysophospholipase-like"/>
    <property type="match status" value="1"/>
</dbReference>
<dbReference type="PANTHER" id="PTHR14226">
    <property type="entry name" value="NEUROPATHY TARGET ESTERASE/SWISS CHEESE D.MELANOGASTER"/>
    <property type="match status" value="1"/>
</dbReference>
<accession>A0A060NPT0</accession>
<dbReference type="OrthoDB" id="5290098at2"/>
<keyword evidence="2 4" id="KW-0442">Lipid degradation</keyword>
<feature type="active site" description="Proton acceptor" evidence="4">
    <location>
        <position position="181"/>
    </location>
</feature>
<evidence type="ECO:0000256" key="3">
    <source>
        <dbReference type="ARBA" id="ARBA00023098"/>
    </source>
</evidence>
<reference evidence="6 7" key="1">
    <citation type="journal article" date="2014" name="Nat. Commun.">
        <title>Physiological and genomic features of highly alkaliphilic hydrogen-utilizing Betaproteobacteria from a continental serpentinizing site.</title>
        <authorList>
            <person name="Suzuki S."/>
            <person name="Kuenen J.G."/>
            <person name="Schipper K."/>
            <person name="van der Velde S."/>
            <person name="Ishii S."/>
            <person name="Wu A."/>
            <person name="Sorokin D.Y."/>
            <person name="Tenney A."/>
            <person name="Meng X.Y."/>
            <person name="Morrill P.L."/>
            <person name="Kamagata Y."/>
            <person name="Muyzer G."/>
            <person name="Nealson K.H."/>
        </authorList>
    </citation>
    <scope>NUCLEOTIDE SEQUENCE [LARGE SCALE GENOMIC DNA]</scope>
    <source>
        <strain evidence="6 7">A1</strain>
    </source>
</reference>
<sequence length="288" mass="29608">MLLALAGCGTLGVGPAPVPAPPTPAPLRPPRLGLALGGGAARGFAHIGVIQVLEREGIRPALVAGTSAGSLVAVLYASGMNGQQLEQAALEMEEVTITDWSLPLFNRGLLRGEALARMVNRMVQNRPLQELALPVGVLATDLGSGAGVLFRRGDSGLAVRASSAVPGVFTPVSIAGRDYVDGGLVAPVPVEQARAMGAERVLAVDISSALSEGYATDALRVLLRTFTIMGQSINRLALAGADTVVRPDLAGMGSADFGVRQQAIAAGRAAMEHMLPQLRQHLRPIAAA</sequence>
<evidence type="ECO:0000313" key="7">
    <source>
        <dbReference type="Proteomes" id="UP000067461"/>
    </source>
</evidence>
<dbReference type="GO" id="GO:0016042">
    <property type="term" value="P:lipid catabolic process"/>
    <property type="evidence" value="ECO:0007669"/>
    <property type="project" value="UniProtKB-UniRule"/>
</dbReference>
<dbReference type="GO" id="GO:0016787">
    <property type="term" value="F:hydrolase activity"/>
    <property type="evidence" value="ECO:0007669"/>
    <property type="project" value="UniProtKB-UniRule"/>
</dbReference>
<organism evidence="6 7">
    <name type="scientific">Serpentinimonas raichei</name>
    <dbReference type="NCBI Taxonomy" id="1458425"/>
    <lineage>
        <taxon>Bacteria</taxon>
        <taxon>Pseudomonadati</taxon>
        <taxon>Pseudomonadota</taxon>
        <taxon>Betaproteobacteria</taxon>
        <taxon>Burkholderiales</taxon>
        <taxon>Comamonadaceae</taxon>
        <taxon>Serpentinimonas</taxon>
    </lineage>
</organism>
<evidence type="ECO:0000259" key="5">
    <source>
        <dbReference type="PROSITE" id="PS51635"/>
    </source>
</evidence>
<gene>
    <name evidence="6" type="ORF">SRAA_1055</name>
</gene>
<comment type="caution">
    <text evidence="4">Lacks conserved residue(s) required for the propagation of feature annotation.</text>
</comment>
<dbReference type="PANTHER" id="PTHR14226:SF76">
    <property type="entry name" value="NTE FAMILY PROTEIN RSSA"/>
    <property type="match status" value="1"/>
</dbReference>
<proteinExistence type="predicted"/>
<dbReference type="EMBL" id="AP014568">
    <property type="protein sequence ID" value="BAO80909.1"/>
    <property type="molecule type" value="Genomic_DNA"/>
</dbReference>
<dbReference type="Pfam" id="PF01734">
    <property type="entry name" value="Patatin"/>
    <property type="match status" value="1"/>
</dbReference>
<dbReference type="HOGENOM" id="CLU_047251_1_0_4"/>
<name>A0A060NPT0_9BURK</name>
<evidence type="ECO:0000256" key="1">
    <source>
        <dbReference type="ARBA" id="ARBA00022801"/>
    </source>
</evidence>
<feature type="short sequence motif" description="GXSXG" evidence="4">
    <location>
        <begin position="65"/>
        <end position="69"/>
    </location>
</feature>
<dbReference type="InterPro" id="IPR002641">
    <property type="entry name" value="PNPLA_dom"/>
</dbReference>
<keyword evidence="1 4" id="KW-0378">Hydrolase</keyword>
<keyword evidence="7" id="KW-1185">Reference proteome</keyword>
<feature type="short sequence motif" description="DGA/G" evidence="4">
    <location>
        <begin position="181"/>
        <end position="183"/>
    </location>
</feature>
<feature type="domain" description="PNPLA" evidence="5">
    <location>
        <begin position="34"/>
        <end position="194"/>
    </location>
</feature>
<dbReference type="AlphaFoldDB" id="A0A060NPT0"/>
<feature type="active site" description="Nucleophile" evidence="4">
    <location>
        <position position="67"/>
    </location>
</feature>
<dbReference type="PROSITE" id="PS51635">
    <property type="entry name" value="PNPLA"/>
    <property type="match status" value="1"/>
</dbReference>